<dbReference type="InterPro" id="IPR048515">
    <property type="entry name" value="DHH_CID"/>
</dbReference>
<sequence length="453" mass="50065">MIQKQQHSLLNKAEEACELLGRHLDQDHVVRIISHNDADGISAAGVMCNAVAKQQGKFHVTIIPRLKDENIAKFLKEKYKLFIFCDMGSGNLRGIKRLKGDVIIADHHQTIDSKEELSNSIVHVNPHLYELDGTKDVSGSGVSYLTVRPMGCKNLAGLALVGAFGDMQYKNGFTGVNKMIQDDGVDSGNIEIREDLKIAYRSNEPLYKALSYTINPVLKGISGDEEGAVTFLEKIGISYGIKFTELSNEEKDILKAELVKINPKIFGDVFTIPSEVPELTNLEEYSNILDACGKNKKQGIGLSICIGDRKDSIQEAQKLVKSYREDLVHGIQWIKKEGSVIQDNIQYIYTEEKRKKRIMGTLSSIGLDLEILDPGKPVLAMSRMDNIIKVSGRTTTEMTEMGVNLGYALENASKSFNGSGGGHNIAAGAVVPYREMDNFLNLVDEIVRTQLNS</sequence>
<evidence type="ECO:0000259" key="2">
    <source>
        <dbReference type="Pfam" id="PF02272"/>
    </source>
</evidence>
<dbReference type="InterPro" id="IPR003156">
    <property type="entry name" value="DHHA1_dom"/>
</dbReference>
<gene>
    <name evidence="4" type="ordered locus">Metbo_0104</name>
</gene>
<dbReference type="SUPFAM" id="SSF64182">
    <property type="entry name" value="DHH phosphoesterases"/>
    <property type="match status" value="1"/>
</dbReference>
<dbReference type="InterPro" id="IPR038763">
    <property type="entry name" value="DHH_sf"/>
</dbReference>
<dbReference type="GO" id="GO:0003676">
    <property type="term" value="F:nucleic acid binding"/>
    <property type="evidence" value="ECO:0007669"/>
    <property type="project" value="InterPro"/>
</dbReference>
<dbReference type="InterPro" id="IPR051673">
    <property type="entry name" value="SSDNA_exonuclease_RecJ"/>
</dbReference>
<proteinExistence type="predicted"/>
<dbReference type="eggNOG" id="arCOG00427">
    <property type="taxonomic scope" value="Archaea"/>
</dbReference>
<dbReference type="Pfam" id="PF01368">
    <property type="entry name" value="DHH"/>
    <property type="match status" value="1"/>
</dbReference>
<keyword evidence="5" id="KW-1185">Reference proteome</keyword>
<dbReference type="PANTHER" id="PTHR30255:SF2">
    <property type="entry name" value="SINGLE-STRANDED-DNA-SPECIFIC EXONUCLEASE RECJ"/>
    <property type="match status" value="1"/>
</dbReference>
<feature type="domain" description="DHHA1" evidence="2">
    <location>
        <begin position="375"/>
        <end position="448"/>
    </location>
</feature>
<evidence type="ECO:0000313" key="5">
    <source>
        <dbReference type="Proteomes" id="UP000007490"/>
    </source>
</evidence>
<dbReference type="Proteomes" id="UP000007490">
    <property type="component" value="Chromosome"/>
</dbReference>
<dbReference type="Pfam" id="PF02272">
    <property type="entry name" value="DHHA1"/>
    <property type="match status" value="1"/>
</dbReference>
<dbReference type="STRING" id="877455.Metbo_0104"/>
<evidence type="ECO:0000313" key="4">
    <source>
        <dbReference type="EMBL" id="ADZ08357.1"/>
    </source>
</evidence>
<reference evidence="5" key="1">
    <citation type="submission" date="2011-02" db="EMBL/GenBank/DDBJ databases">
        <title>Complete sequence of Methanobacterium sp. AL-21.</title>
        <authorList>
            <consortium name="US DOE Joint Genome Institute"/>
            <person name="Lucas S."/>
            <person name="Copeland A."/>
            <person name="Lapidus A."/>
            <person name="Cheng J.-F."/>
            <person name="Goodwin L."/>
            <person name="Pitluck S."/>
            <person name="Chertkov O."/>
            <person name="Detter J.C."/>
            <person name="Han C."/>
            <person name="Tapia R."/>
            <person name="Land M."/>
            <person name="Hauser L."/>
            <person name="Kyrpides N."/>
            <person name="Ivanova N."/>
            <person name="Mikhailova N."/>
            <person name="Pagani I."/>
            <person name="Cadillo-Quiroz H."/>
            <person name="Imachi H."/>
            <person name="Zinder S."/>
            <person name="Liu W."/>
            <person name="Woyke T."/>
        </authorList>
    </citation>
    <scope>NUCLEOTIDE SEQUENCE [LARGE SCALE GENOMIC DNA]</scope>
    <source>
        <strain evidence="5">AL-21</strain>
    </source>
</reference>
<reference evidence="4 5" key="2">
    <citation type="journal article" date="2014" name="Int. J. Syst. Evol. Microbiol.">
        <title>Methanobacterium paludis sp. nov. and a novel strain of Methanobacterium lacus isolated from northern peatlands.</title>
        <authorList>
            <person name="Cadillo-Quiroz H."/>
            <person name="Brauer S.L."/>
            <person name="Goodson N."/>
            <person name="Yavitt J.B."/>
            <person name="Zinder S.H."/>
        </authorList>
    </citation>
    <scope>NUCLEOTIDE SEQUENCE [LARGE SCALE GENOMIC DNA]</scope>
    <source>
        <strain evidence="4 5">AL-21</strain>
    </source>
</reference>
<dbReference type="RefSeq" id="WP_013643708.1">
    <property type="nucleotide sequence ID" value="NC_015216.1"/>
</dbReference>
<dbReference type="Gene3D" id="3.10.310.30">
    <property type="match status" value="1"/>
</dbReference>
<feature type="domain" description="DHH-CID" evidence="3">
    <location>
        <begin position="203"/>
        <end position="260"/>
    </location>
</feature>
<dbReference type="Gene3D" id="3.90.1640.30">
    <property type="match status" value="1"/>
</dbReference>
<protein>
    <submittedName>
        <fullName evidence="4">Phosphoesterase RecJ domain protein</fullName>
    </submittedName>
</protein>
<dbReference type="PANTHER" id="PTHR30255">
    <property type="entry name" value="SINGLE-STRANDED-DNA-SPECIFIC EXONUCLEASE RECJ"/>
    <property type="match status" value="1"/>
</dbReference>
<organism evidence="4 5">
    <name type="scientific">Methanobacterium lacus (strain AL-21)</name>
    <dbReference type="NCBI Taxonomy" id="877455"/>
    <lineage>
        <taxon>Archaea</taxon>
        <taxon>Methanobacteriati</taxon>
        <taxon>Methanobacteriota</taxon>
        <taxon>Methanomada group</taxon>
        <taxon>Methanobacteria</taxon>
        <taxon>Methanobacteriales</taxon>
        <taxon>Methanobacteriaceae</taxon>
        <taxon>Methanobacterium</taxon>
    </lineage>
</organism>
<feature type="domain" description="DDH" evidence="1">
    <location>
        <begin position="30"/>
        <end position="147"/>
    </location>
</feature>
<accession>F0T7C8</accession>
<dbReference type="GeneID" id="10276529"/>
<dbReference type="EMBL" id="CP002551">
    <property type="protein sequence ID" value="ADZ08357.1"/>
    <property type="molecule type" value="Genomic_DNA"/>
</dbReference>
<evidence type="ECO:0000259" key="3">
    <source>
        <dbReference type="Pfam" id="PF21763"/>
    </source>
</evidence>
<dbReference type="Pfam" id="PF21763">
    <property type="entry name" value="DHH_CID"/>
    <property type="match status" value="1"/>
</dbReference>
<dbReference type="GO" id="GO:0004527">
    <property type="term" value="F:exonuclease activity"/>
    <property type="evidence" value="ECO:0007669"/>
    <property type="project" value="UniProtKB-KW"/>
</dbReference>
<evidence type="ECO:0000259" key="1">
    <source>
        <dbReference type="Pfam" id="PF01368"/>
    </source>
</evidence>
<dbReference type="KEGG" id="mel:Metbo_0104"/>
<dbReference type="AlphaFoldDB" id="F0T7C8"/>
<name>F0T7C8_METLA</name>
<dbReference type="InterPro" id="IPR001667">
    <property type="entry name" value="DDH_dom"/>
</dbReference>
<dbReference type="HOGENOM" id="CLU_042622_0_0_2"/>